<evidence type="ECO:0000256" key="1">
    <source>
        <dbReference type="ARBA" id="ARBA00010838"/>
    </source>
</evidence>
<dbReference type="STRING" id="325452.A0A3R7G4S4"/>
<keyword evidence="3" id="KW-0326">Glycosidase</keyword>
<evidence type="ECO:0000256" key="4">
    <source>
        <dbReference type="SAM" id="Phobius"/>
    </source>
</evidence>
<dbReference type="EMBL" id="MAYM02001090">
    <property type="protein sequence ID" value="RLN26774.1"/>
    <property type="molecule type" value="Genomic_DNA"/>
</dbReference>
<dbReference type="GO" id="GO:0008422">
    <property type="term" value="F:beta-glucosidase activity"/>
    <property type="evidence" value="ECO:0007669"/>
    <property type="project" value="TreeGrafter"/>
</dbReference>
<dbReference type="AlphaFoldDB" id="A0A3R7G4S4"/>
<dbReference type="InterPro" id="IPR017853">
    <property type="entry name" value="GH"/>
</dbReference>
<organism evidence="7 10">
    <name type="scientific">Phytophthora kernoviae</name>
    <dbReference type="NCBI Taxonomy" id="325452"/>
    <lineage>
        <taxon>Eukaryota</taxon>
        <taxon>Sar</taxon>
        <taxon>Stramenopiles</taxon>
        <taxon>Oomycota</taxon>
        <taxon>Peronosporomycetes</taxon>
        <taxon>Peronosporales</taxon>
        <taxon>Peronosporaceae</taxon>
        <taxon>Phytophthora</taxon>
    </lineage>
</organism>
<dbReference type="Pfam" id="PF00232">
    <property type="entry name" value="Glyco_hydro_1"/>
    <property type="match status" value="2"/>
</dbReference>
<keyword evidence="2" id="KW-0378">Hydrolase</keyword>
<comment type="similarity">
    <text evidence="1">Belongs to the glycosyl hydrolase 1 family.</text>
</comment>
<dbReference type="Proteomes" id="UP000285883">
    <property type="component" value="Unassembled WGS sequence"/>
</dbReference>
<reference evidence="6" key="3">
    <citation type="submission" date="2020-06" db="EMBL/GenBank/DDBJ databases">
        <authorList>
            <person name="Studholme D.J."/>
        </authorList>
    </citation>
    <scope>NUCLEOTIDE SEQUENCE</scope>
    <source>
        <strain evidence="6">NZFS 2646</strain>
    </source>
</reference>
<dbReference type="PROSITE" id="PS00653">
    <property type="entry name" value="GLYCOSYL_HYDROL_F1_2"/>
    <property type="match status" value="2"/>
</dbReference>
<feature type="transmembrane region" description="Helical" evidence="4">
    <location>
        <begin position="590"/>
        <end position="610"/>
    </location>
</feature>
<dbReference type="PANTHER" id="PTHR10353:SF36">
    <property type="entry name" value="LP05116P"/>
    <property type="match status" value="1"/>
</dbReference>
<sequence>MRFLQLLTVAIATLLAPSAASEPRCFPSNFMFGSATASYQVEGAAKEGGRTSSIWDDFCREKPGMKCANVADDFYHRYKDDVKLMVDTGLESFRFSISWSRVMNWDAETRHMKPNPEGIAWYHSLIDEINANGIAPILTIYHWDLPSELQNQLEPKGWLNPDIVDHFVEYSTLLFNEYGSKVNLWTTFNEPLSFVGAGYGLGMHAPGYFGSDTQAYTVSRNVLLSHGKAVQKFRELKTTDVIADKARIGIVLVSNWYYPLDAENPKDVAAAKRAFDFDFGWFLNPIVNGDYPAVMRERAGERLPTFTAEESAIIKGSYDLFMMNHYASRAITDCDSEASNTPCSALLPGYPADKGVDDSHLMPGTHAGVPDRFGNNYCEMFTGYPPGYLDMMRYLHSQDTTVDILLTENGWCGNDEVDNMDQLWYFKAFVEQVYKAVVEEKIPVIGYTAWSFLDNYEWGSYGPRFGMYYVNFTEQTGSPDFYEPKPTDLARIPRPSAKWFHKVATTKCLDGWSEIDAKAATASHESKKSIFGIVFGFAALAAVVIGVAVVVIHRNRRSGYEPLLPLLDLLRPTPSTQRIHRKMKGGFRKCLALAGSLAVAMLGASIPVVASSEPRCFPKDFMFGTATAAYQVEGAYNEGGRTSSIWDEYCREKPGLLCANVADDFYHRYPEDLAMMRGIGLQSLRFSISWSRAMNWNPETRQMHPNPEGIAFYHALIDEMKANGIVPVLTIYHWDLPSELMHELTPNGWLSPEIVGHFVEYSTLMFNEYGHKVDYWTTFNEPLGFVGYGYGQGWLAPGHSGSPTEPYTVSHNVLVAHAKAVQKFRELRSAGVVGDKARIGIVLVSAYFYPLDASNPKDVAAAKRALDFDFGWFLNPLINGDYPAIMRERAGDRLPKFTKEESALIKGSYDMFQMNHYYSKAVTDCDSETSKTPCSSLKGGWEADKGIDEDHVMPGTMQPRPDRFGNDYCGRYTGYPPGYLAMIKYLHSQDPSVDILLTENGWCGNDEVENMDQLAYYKAFVGQVYKAVVEEKIPVIGYTAWSFLDNYEWGSYGPRFGLFYVNFTEQTGSHGYSKPNPTDLQRIPRPAAKWFHKVSTSHCLDDWTDLKAANSEPNIQSIAKTFDISVPVVVIVAVGIAAAAFTYKRRQGYRRLPQASGN</sequence>
<dbReference type="GO" id="GO:0005975">
    <property type="term" value="P:carbohydrate metabolic process"/>
    <property type="evidence" value="ECO:0007669"/>
    <property type="project" value="InterPro"/>
</dbReference>
<feature type="chain" id="PRO_5044084798" description="Beta-glucosidase" evidence="5">
    <location>
        <begin position="22"/>
        <end position="1158"/>
    </location>
</feature>
<gene>
    <name evidence="7" type="ORF">BBI17_006521</name>
    <name evidence="8" type="ORF">BBO99_00006431</name>
    <name evidence="6" type="ORF">JM16_007805</name>
</gene>
<evidence type="ECO:0000313" key="6">
    <source>
        <dbReference type="EMBL" id="KAG2514674.1"/>
    </source>
</evidence>
<evidence type="ECO:0000256" key="5">
    <source>
        <dbReference type="SAM" id="SignalP"/>
    </source>
</evidence>
<keyword evidence="4" id="KW-0812">Transmembrane</keyword>
<keyword evidence="4" id="KW-1133">Transmembrane helix</keyword>
<feature type="signal peptide" evidence="5">
    <location>
        <begin position="1"/>
        <end position="21"/>
    </location>
</feature>
<dbReference type="EMBL" id="MBDN02000223">
    <property type="protein sequence ID" value="RLN77826.1"/>
    <property type="molecule type" value="Genomic_DNA"/>
</dbReference>
<evidence type="ECO:0000313" key="8">
    <source>
        <dbReference type="EMBL" id="RLN77826.1"/>
    </source>
</evidence>
<proteinExistence type="inferred from homology"/>
<feature type="transmembrane region" description="Helical" evidence="4">
    <location>
        <begin position="1124"/>
        <end position="1143"/>
    </location>
</feature>
<evidence type="ECO:0000256" key="3">
    <source>
        <dbReference type="ARBA" id="ARBA00023295"/>
    </source>
</evidence>
<dbReference type="Proteomes" id="UP000785171">
    <property type="component" value="Unassembled WGS sequence"/>
</dbReference>
<keyword evidence="9" id="KW-1185">Reference proteome</keyword>
<dbReference type="FunFam" id="3.20.20.80:FF:000099">
    <property type="entry name" value="Lactase-phlorizin hydrolase, putative"/>
    <property type="match status" value="2"/>
</dbReference>
<evidence type="ECO:0000313" key="9">
    <source>
        <dbReference type="Proteomes" id="UP000285624"/>
    </source>
</evidence>
<keyword evidence="5" id="KW-0732">Signal</keyword>
<evidence type="ECO:0000313" key="10">
    <source>
        <dbReference type="Proteomes" id="UP000285883"/>
    </source>
</evidence>
<dbReference type="PRINTS" id="PR00131">
    <property type="entry name" value="GLHYDRLASE1"/>
</dbReference>
<dbReference type="PANTHER" id="PTHR10353">
    <property type="entry name" value="GLYCOSYL HYDROLASE"/>
    <property type="match status" value="1"/>
</dbReference>
<evidence type="ECO:0000313" key="7">
    <source>
        <dbReference type="EMBL" id="RLN26774.1"/>
    </source>
</evidence>
<name>A0A3R7G4S4_9STRA</name>
<reference evidence="6" key="1">
    <citation type="journal article" date="2015" name="Genom Data">
        <title>Genome sequences of six Phytophthora species associated with forests in New Zealand.</title>
        <authorList>
            <person name="Studholme D.J."/>
            <person name="McDougal R.L."/>
            <person name="Sambles C."/>
            <person name="Hansen E."/>
            <person name="Hardy G."/>
            <person name="Grant M."/>
            <person name="Ganley R.J."/>
            <person name="Williams N.M."/>
        </authorList>
    </citation>
    <scope>NUCLEOTIDE SEQUENCE</scope>
    <source>
        <strain evidence="6">NZFS 2646</strain>
    </source>
</reference>
<comment type="caution">
    <text evidence="7">The sequence shown here is derived from an EMBL/GenBank/DDBJ whole genome shotgun (WGS) entry which is preliminary data.</text>
</comment>
<dbReference type="Gene3D" id="3.20.20.80">
    <property type="entry name" value="Glycosidases"/>
    <property type="match status" value="2"/>
</dbReference>
<dbReference type="Proteomes" id="UP000285624">
    <property type="component" value="Unassembled WGS sequence"/>
</dbReference>
<keyword evidence="4" id="KW-0472">Membrane</keyword>
<feature type="transmembrane region" description="Helical" evidence="4">
    <location>
        <begin position="530"/>
        <end position="552"/>
    </location>
</feature>
<evidence type="ECO:0000256" key="2">
    <source>
        <dbReference type="ARBA" id="ARBA00022801"/>
    </source>
</evidence>
<protein>
    <recommendedName>
        <fullName evidence="11">Beta-glucosidase</fullName>
    </recommendedName>
</protein>
<dbReference type="EMBL" id="JPWV03000364">
    <property type="protein sequence ID" value="KAG2514674.1"/>
    <property type="molecule type" value="Genomic_DNA"/>
</dbReference>
<accession>A0A3R7G4S4</accession>
<dbReference type="InterPro" id="IPR033132">
    <property type="entry name" value="GH_1_N_CS"/>
</dbReference>
<dbReference type="SUPFAM" id="SSF51445">
    <property type="entry name" value="(Trans)glycosidases"/>
    <property type="match status" value="2"/>
</dbReference>
<dbReference type="InterPro" id="IPR001360">
    <property type="entry name" value="Glyco_hydro_1"/>
</dbReference>
<evidence type="ECO:0008006" key="11">
    <source>
        <dbReference type="Google" id="ProtNLM"/>
    </source>
</evidence>
<reference evidence="9 10" key="2">
    <citation type="submission" date="2018-07" db="EMBL/GenBank/DDBJ databases">
        <title>Genome sequencing of oomycete isolates from Chile give support for New Zealand origin for Phytophthora kernoviae and make available the first Nothophytophthora sp. genome.</title>
        <authorList>
            <person name="Studholme D.J."/>
            <person name="Sanfuentes E."/>
            <person name="Panda P."/>
            <person name="Hill R."/>
            <person name="Sambles C."/>
            <person name="Grant M."/>
            <person name="Williams N.M."/>
            <person name="Mcdougal R.L."/>
        </authorList>
    </citation>
    <scope>NUCLEOTIDE SEQUENCE [LARGE SCALE GENOMIC DNA]</scope>
    <source>
        <strain evidence="7">Chile2</strain>
        <strain evidence="8">Chile4</strain>
    </source>
</reference>